<comment type="subunit">
    <text evidence="4">Binds to mitochondrial small subunit 15S rRNA.</text>
</comment>
<dbReference type="EMBL" id="MLKD01000001">
    <property type="protein sequence ID" value="OQE31927.1"/>
    <property type="molecule type" value="Genomic_DNA"/>
</dbReference>
<organism evidence="7 8">
    <name type="scientific">Penicillium steckii</name>
    <dbReference type="NCBI Taxonomy" id="303698"/>
    <lineage>
        <taxon>Eukaryota</taxon>
        <taxon>Fungi</taxon>
        <taxon>Dikarya</taxon>
        <taxon>Ascomycota</taxon>
        <taxon>Pezizomycotina</taxon>
        <taxon>Eurotiomycetes</taxon>
        <taxon>Eurotiomycetidae</taxon>
        <taxon>Eurotiales</taxon>
        <taxon>Aspergillaceae</taxon>
        <taxon>Penicillium</taxon>
    </lineage>
</organism>
<feature type="repeat" description="PPR" evidence="5">
    <location>
        <begin position="199"/>
        <end position="233"/>
    </location>
</feature>
<dbReference type="Proteomes" id="UP000191285">
    <property type="component" value="Unassembled WGS sequence"/>
</dbReference>
<dbReference type="PANTHER" id="PTHR47447">
    <property type="entry name" value="OS03G0856100 PROTEIN"/>
    <property type="match status" value="1"/>
</dbReference>
<name>A0A1V6U022_9EURO</name>
<evidence type="ECO:0000256" key="3">
    <source>
        <dbReference type="ARBA" id="ARBA00044493"/>
    </source>
</evidence>
<evidence type="ECO:0000256" key="4">
    <source>
        <dbReference type="ARBA" id="ARBA00044511"/>
    </source>
</evidence>
<evidence type="ECO:0000256" key="2">
    <source>
        <dbReference type="ARBA" id="ARBA00022737"/>
    </source>
</evidence>
<feature type="compositionally biased region" description="Basic and acidic residues" evidence="6">
    <location>
        <begin position="831"/>
        <end position="853"/>
    </location>
</feature>
<dbReference type="InterPro" id="IPR002885">
    <property type="entry name" value="PPR_rpt"/>
</dbReference>
<gene>
    <name evidence="7" type="ORF">PENSTE_c001G07731</name>
</gene>
<comment type="caution">
    <text evidence="7">The sequence shown here is derived from an EMBL/GenBank/DDBJ whole genome shotgun (WGS) entry which is preliminary data.</text>
</comment>
<evidence type="ECO:0000256" key="5">
    <source>
        <dbReference type="PROSITE-ProRule" id="PRU00708"/>
    </source>
</evidence>
<comment type="similarity">
    <text evidence="1">Belongs to the CCM1 family.</text>
</comment>
<feature type="compositionally biased region" description="Acidic residues" evidence="6">
    <location>
        <begin position="467"/>
        <end position="487"/>
    </location>
</feature>
<sequence>MCLAATPKTDLREIIADFRSRDKTDQSQFNLATITTQRQHLKRHQFGDGRSSPDLGPEQSSAQSRASLSRFQRPFSTEPPTTSDHVPSENTHETEHETLPRSEPAQSLHDDKTASGKKPEVSAKGGKTNPKLEEQTLMDIASGVTTNGSGFSSKSIALEMQWLSDPKDLGDRVGRLLRSDDIAQAAALTREAQRRQVRCELAWNHLMRYAMEKGYPEVAFKFYNDMKKRGRMPNAKTYTIMLQGFGMQPQSRAMVKKAESVYRSIFSKQSKVKPNVIHANAMLGVCQRHGDIDTLWRIASEMPDEGPEKPDQRTYSIILAALQHSARNDIQKLDPSQVDQIIARQEKMVLEGKRIWADVVYQWKHDELALNNQVVNAMAYLLLDGVHDTDFYDVLALYNQTMGVPILAKKPTVNTTIARRRAAFKLKTDYRSQRQVAAMDASSKPASAEEDVPFVDENNRPIQPDAENNEIETEESIEAEEMEEEEDFETLFDPITTEAQQSSPPLKPDNKDLTMILTACFNMTQGSGHGPSYWNLLTKESDTLLIEPDQVSSMEYIRLLRQTRSSKIAVQTIREQLLPAGYADGKFFHVAFAACRRDRRNKGVLTFMNELFELMHKAMVLPDPRVLEGYLRFIQALSEDPQSLLYMRGLEVKPGKQTLQALGKELQAKLNILAISTLRPHVNQLHEAMVHGKPAPRTRWNSLKGGSGTLNGDECVKILARIRTLIDETLKSEYTQFVPKAERKVLIEESKLLKTYSDKSTIKDFRTKLVFPTTAQRNAFKEQQSEFRKQSSKSGEKRLRNKPENPEKSSQKPEAEAGAGAEVEAETESGTETKAEAETKPDVEVQSEVETKA</sequence>
<reference evidence="8" key="1">
    <citation type="journal article" date="2017" name="Nat. Microbiol.">
        <title>Global analysis of biosynthetic gene clusters reveals vast potential of secondary metabolite production in Penicillium species.</title>
        <authorList>
            <person name="Nielsen J.C."/>
            <person name="Grijseels S."/>
            <person name="Prigent S."/>
            <person name="Ji B."/>
            <person name="Dainat J."/>
            <person name="Nielsen K.F."/>
            <person name="Frisvad J.C."/>
            <person name="Workman M."/>
            <person name="Nielsen J."/>
        </authorList>
    </citation>
    <scope>NUCLEOTIDE SEQUENCE [LARGE SCALE GENOMIC DNA]</scope>
    <source>
        <strain evidence="8">IBT 24891</strain>
    </source>
</reference>
<evidence type="ECO:0000256" key="6">
    <source>
        <dbReference type="SAM" id="MobiDB-lite"/>
    </source>
</evidence>
<keyword evidence="2" id="KW-0677">Repeat</keyword>
<dbReference type="NCBIfam" id="TIGR00756">
    <property type="entry name" value="PPR"/>
    <property type="match status" value="1"/>
</dbReference>
<dbReference type="PANTHER" id="PTHR47447:SF17">
    <property type="entry name" value="OS12G0638900 PROTEIN"/>
    <property type="match status" value="1"/>
</dbReference>
<feature type="region of interest" description="Disordered" evidence="6">
    <location>
        <begin position="456"/>
        <end position="487"/>
    </location>
</feature>
<feature type="compositionally biased region" description="Low complexity" evidence="6">
    <location>
        <begin position="59"/>
        <end position="73"/>
    </location>
</feature>
<keyword evidence="8" id="KW-1185">Reference proteome</keyword>
<dbReference type="AlphaFoldDB" id="A0A1V6U022"/>
<comment type="function">
    <text evidence="3">Regulates mitochondrial small subunit maturation by controlling 15S rRNA 5'-end processing. Localizes to the 5' precursor of the 15S rRNA in a position that is subsequently occupied by mS47 in the mature yeast mtSSU. Uses structure and sequence-specific RNA recognition, binding to a single-stranded region of the precursor and specifically recognizing bases -6 to -1. The exchange of Ccm1 for mS47 is coupled to the irreversible removal of precursor rRNA that is accompanied by conformational changes of the mitoribosomal proteins uS5m and mS26. These conformational changes signal completion of 5'-end rRNA processing through protection of the mature 5'-end of the 15S rRNA and stabilization of mS47. The removal of the 5' precursor together with the dissociation of Ccm1 may be catalyzed by the 5'-3' exoribonuclease Pet127. Involved in the specific removal of group I introns in mitochondrial encoded transcripts.</text>
</comment>
<dbReference type="InterPro" id="IPR011990">
    <property type="entry name" value="TPR-like_helical_dom_sf"/>
</dbReference>
<accession>A0A1V6U022</accession>
<dbReference type="STRING" id="303698.A0A1V6U022"/>
<proteinExistence type="inferred from homology"/>
<feature type="compositionally biased region" description="Polar residues" evidence="6">
    <location>
        <begin position="74"/>
        <end position="85"/>
    </location>
</feature>
<feature type="compositionally biased region" description="Basic and acidic residues" evidence="6">
    <location>
        <begin position="108"/>
        <end position="121"/>
    </location>
</feature>
<dbReference type="OrthoDB" id="185373at2759"/>
<dbReference type="Pfam" id="PF13041">
    <property type="entry name" value="PPR_2"/>
    <property type="match status" value="1"/>
</dbReference>
<evidence type="ECO:0000313" key="8">
    <source>
        <dbReference type="Proteomes" id="UP000191285"/>
    </source>
</evidence>
<dbReference type="PROSITE" id="PS51375">
    <property type="entry name" value="PPR"/>
    <property type="match status" value="1"/>
</dbReference>
<dbReference type="Gene3D" id="1.25.40.10">
    <property type="entry name" value="Tetratricopeptide repeat domain"/>
    <property type="match status" value="1"/>
</dbReference>
<protein>
    <recommendedName>
        <fullName evidence="9">Pentacotripeptide-repeat region of PRORP domain-containing protein</fullName>
    </recommendedName>
</protein>
<feature type="compositionally biased region" description="Basic and acidic residues" evidence="6">
    <location>
        <begin position="780"/>
        <end position="815"/>
    </location>
</feature>
<feature type="region of interest" description="Disordered" evidence="6">
    <location>
        <begin position="34"/>
        <end position="134"/>
    </location>
</feature>
<evidence type="ECO:0000313" key="7">
    <source>
        <dbReference type="EMBL" id="OQE31927.1"/>
    </source>
</evidence>
<feature type="compositionally biased region" description="Basic and acidic residues" evidence="6">
    <location>
        <begin position="86"/>
        <end position="100"/>
    </location>
</feature>
<evidence type="ECO:0000256" key="1">
    <source>
        <dbReference type="ARBA" id="ARBA00006192"/>
    </source>
</evidence>
<evidence type="ECO:0008006" key="9">
    <source>
        <dbReference type="Google" id="ProtNLM"/>
    </source>
</evidence>
<feature type="region of interest" description="Disordered" evidence="6">
    <location>
        <begin position="780"/>
        <end position="853"/>
    </location>
</feature>